<gene>
    <name evidence="1" type="ORF">F7D08_0228</name>
</gene>
<dbReference type="Proteomes" id="UP000468413">
    <property type="component" value="Unassembled WGS sequence"/>
</dbReference>
<evidence type="ECO:0000313" key="2">
    <source>
        <dbReference type="Proteomes" id="UP000468413"/>
    </source>
</evidence>
<dbReference type="EMBL" id="WBVS01000001">
    <property type="protein sequence ID" value="KAB7789276.1"/>
    <property type="molecule type" value="Genomic_DNA"/>
</dbReference>
<dbReference type="AlphaFoldDB" id="A0A6I1GHX7"/>
<comment type="caution">
    <text evidence="1">The sequence shown here is derived from an EMBL/GenBank/DDBJ whole genome shotgun (WGS) entry which is preliminary data.</text>
</comment>
<organism evidence="1 2">
    <name type="scientific">Bifidobacterium cebidarum</name>
    <dbReference type="NCBI Taxonomy" id="2650773"/>
    <lineage>
        <taxon>Bacteria</taxon>
        <taxon>Bacillati</taxon>
        <taxon>Actinomycetota</taxon>
        <taxon>Actinomycetes</taxon>
        <taxon>Bifidobacteriales</taxon>
        <taxon>Bifidobacteriaceae</taxon>
        <taxon>Bifidobacterium</taxon>
    </lineage>
</organism>
<reference evidence="1 2" key="1">
    <citation type="submission" date="2019-09" db="EMBL/GenBank/DDBJ databases">
        <title>Characterization of the phylogenetic diversity of two novel species belonging to the genus Bifidobacterium: Bifidobacterium cebidarum sp. nov. and Bifidobacterium leontopitheci sp. nov.</title>
        <authorList>
            <person name="Lugli G.A."/>
            <person name="Duranti S."/>
            <person name="Milani C."/>
            <person name="Turroni F."/>
            <person name="Ventura M."/>
        </authorList>
    </citation>
    <scope>NUCLEOTIDE SEQUENCE [LARGE SCALE GENOMIC DNA]</scope>
    <source>
        <strain evidence="1 2">LMG 31469</strain>
    </source>
</reference>
<keyword evidence="2" id="KW-1185">Reference proteome</keyword>
<evidence type="ECO:0000313" key="1">
    <source>
        <dbReference type="EMBL" id="KAB7789276.1"/>
    </source>
</evidence>
<protein>
    <submittedName>
        <fullName evidence="1">Uncharacterized protein</fullName>
    </submittedName>
</protein>
<proteinExistence type="predicted"/>
<name>A0A6I1GHX7_9BIFI</name>
<sequence length="65" mass="7305">MTQTIGQGKKTFACGNRVPHVLEHLYAYFHGFITFHVDNSASSDHIPRFSFTLARIIAIVATWAI</sequence>
<accession>A0A6I1GHX7</accession>